<organism evidence="2 4">
    <name type="scientific">Xiamenia xianingshaonis</name>
    <dbReference type="NCBI Taxonomy" id="2682776"/>
    <lineage>
        <taxon>Bacteria</taxon>
        <taxon>Bacillati</taxon>
        <taxon>Actinomycetota</taxon>
        <taxon>Coriobacteriia</taxon>
        <taxon>Eggerthellales</taxon>
        <taxon>Eggerthellaceae</taxon>
        <taxon>Xiamenia</taxon>
    </lineage>
</organism>
<name>A0A9E6MR25_9ACTN</name>
<dbReference type="AlphaFoldDB" id="A0A9E6MR25"/>
<sequence length="157" mass="16579">MKKTMSGNMYSVPLDEAWETFAAHLDGARAGVFLVVSKAAVGDGTRAALTATARSLDYGDAGATFARIEAEDGAKLDAKALFSLVEGVDPLVVVAVDGTSAALLGETYRTDVVLERPGRLFGRPLAAFADFEACLADQAAKQRAWHVLKSLPKYTGK</sequence>
<reference evidence="2" key="2">
    <citation type="submission" date="2021-04" db="EMBL/GenBank/DDBJ databases">
        <title>Novel species in family Eggerthellaceae.</title>
        <authorList>
            <person name="Zhang G."/>
        </authorList>
    </citation>
    <scope>NUCLEOTIDE SEQUENCE</scope>
    <source>
        <strain evidence="2">Zg-886</strain>
    </source>
</reference>
<proteinExistence type="predicted"/>
<reference evidence="1 3" key="1">
    <citation type="submission" date="2019-11" db="EMBL/GenBank/DDBJ databases">
        <title>Eggerthellaceae novel genus isolated from the rectal contents of marmort.</title>
        <authorList>
            <person name="Zhang G."/>
        </authorList>
    </citation>
    <scope>NUCLEOTIDE SEQUENCE [LARGE SCALE GENOMIC DNA]</scope>
    <source>
        <strain evidence="3">zg-886</strain>
        <strain evidence="1">Zg-886</strain>
    </source>
</reference>
<evidence type="ECO:0000313" key="4">
    <source>
        <dbReference type="Proteomes" id="UP000671910"/>
    </source>
</evidence>
<evidence type="ECO:0000313" key="2">
    <source>
        <dbReference type="EMBL" id="QTU84440.1"/>
    </source>
</evidence>
<evidence type="ECO:0000313" key="3">
    <source>
        <dbReference type="Proteomes" id="UP000636394"/>
    </source>
</evidence>
<dbReference type="Proteomes" id="UP000671910">
    <property type="component" value="Chromosome"/>
</dbReference>
<accession>A0A9E6MR25</accession>
<dbReference type="EMBL" id="CP072829">
    <property type="protein sequence ID" value="QTU84440.1"/>
    <property type="molecule type" value="Genomic_DNA"/>
</dbReference>
<gene>
    <name evidence="1" type="ORF">GMI68_03615</name>
    <name evidence="2" type="ORF">J7S26_00420</name>
</gene>
<dbReference type="EMBL" id="WPCR01000004">
    <property type="protein sequence ID" value="NHM13868.1"/>
    <property type="molecule type" value="Genomic_DNA"/>
</dbReference>
<dbReference type="KEGG" id="ebz:J7S26_00420"/>
<evidence type="ECO:0000313" key="1">
    <source>
        <dbReference type="EMBL" id="NHM13868.1"/>
    </source>
</evidence>
<protein>
    <submittedName>
        <fullName evidence="2">Uncharacterized protein</fullName>
    </submittedName>
</protein>
<dbReference type="Proteomes" id="UP000636394">
    <property type="component" value="Unassembled WGS sequence"/>
</dbReference>
<keyword evidence="3" id="KW-1185">Reference proteome</keyword>